<dbReference type="GO" id="GO:0016887">
    <property type="term" value="F:ATP hydrolysis activity"/>
    <property type="evidence" value="ECO:0007669"/>
    <property type="project" value="InterPro"/>
</dbReference>
<feature type="domain" description="AAA+ ATPase" evidence="1">
    <location>
        <begin position="26"/>
        <end position="327"/>
    </location>
</feature>
<dbReference type="InterPro" id="IPR027417">
    <property type="entry name" value="P-loop_NTPase"/>
</dbReference>
<protein>
    <submittedName>
        <fullName evidence="2">AAA family ATPase</fullName>
    </submittedName>
</protein>
<proteinExistence type="predicted"/>
<dbReference type="GO" id="GO:0005524">
    <property type="term" value="F:ATP binding"/>
    <property type="evidence" value="ECO:0007669"/>
    <property type="project" value="InterPro"/>
</dbReference>
<dbReference type="SUPFAM" id="SSF52540">
    <property type="entry name" value="P-loop containing nucleoside triphosphate hydrolases"/>
    <property type="match status" value="2"/>
</dbReference>
<dbReference type="InterPro" id="IPR051396">
    <property type="entry name" value="Bact_Antivir_Def_Nuclease"/>
</dbReference>
<sequence>MTIDNSIQSIDTIIPNSEKHVQIDLKGKNLIITGGNGCGKTRFLKQIHENVSAQVEQMTHKTAKQIRQDIEYRKSWIESTTPTDSNYHAWKREITEFELQLEDIDKCCVTLGNVETYCTNFNERKALLRFFPAVREQSLAHTGSNDSLARLKQDDEHNSLSQDSSSQFERYLVAFYNYGSHLLARENDKSKGAKVDAWFANVENQLQYLFEDESLKLHYNAEEQSFYIKQDGKDPYKFDQLSSGYQSILSIYADLLMKVELKDVSAEELSGVVFIDEIDAHLHVSLQRKIFSFFDKAFPKVQFIVTTHSPFVVQSVDNSVIYDLSANEQLEDLSMYSYESILKGLLGVESKSSILDGLVEELAAQIEVKEHDWDTISDLIRRIKPNKRNLDRHSRNVLMQAEILVMDSRPTIQIRQAVEGLTTSTLTKGISRSLIHKVNQDLALLK</sequence>
<dbReference type="Pfam" id="PF13304">
    <property type="entry name" value="AAA_21"/>
    <property type="match status" value="1"/>
</dbReference>
<reference evidence="2" key="1">
    <citation type="submission" date="2023-07" db="EMBL/GenBank/DDBJ databases">
        <title>Genome content predicts the carbon catabolic preferences of heterotrophic bacteria.</title>
        <authorList>
            <person name="Gralka M."/>
        </authorList>
    </citation>
    <scope>NUCLEOTIDE SEQUENCE</scope>
    <source>
        <strain evidence="2">6E02</strain>
    </source>
</reference>
<evidence type="ECO:0000313" key="2">
    <source>
        <dbReference type="EMBL" id="MDP2502904.1"/>
    </source>
</evidence>
<dbReference type="EMBL" id="JAUYVL010000015">
    <property type="protein sequence ID" value="MDP2502904.1"/>
    <property type="molecule type" value="Genomic_DNA"/>
</dbReference>
<dbReference type="Gene3D" id="3.40.50.300">
    <property type="entry name" value="P-loop containing nucleotide triphosphate hydrolases"/>
    <property type="match status" value="1"/>
</dbReference>
<organism evidence="2 3">
    <name type="scientific">Vibrio splendidus</name>
    <dbReference type="NCBI Taxonomy" id="29497"/>
    <lineage>
        <taxon>Bacteria</taxon>
        <taxon>Pseudomonadati</taxon>
        <taxon>Pseudomonadota</taxon>
        <taxon>Gammaproteobacteria</taxon>
        <taxon>Vibrionales</taxon>
        <taxon>Vibrionaceae</taxon>
        <taxon>Vibrio</taxon>
    </lineage>
</organism>
<dbReference type="InterPro" id="IPR003959">
    <property type="entry name" value="ATPase_AAA_core"/>
</dbReference>
<dbReference type="PANTHER" id="PTHR43581:SF2">
    <property type="entry name" value="EXCINUCLEASE ATPASE SUBUNIT"/>
    <property type="match status" value="1"/>
</dbReference>
<dbReference type="InterPro" id="IPR003593">
    <property type="entry name" value="AAA+_ATPase"/>
</dbReference>
<gene>
    <name evidence="2" type="ORF">Q8W42_19505</name>
</gene>
<name>A0AB35N2W3_VIBSP</name>
<dbReference type="SMART" id="SM00382">
    <property type="entry name" value="AAA"/>
    <property type="match status" value="1"/>
</dbReference>
<dbReference type="AlphaFoldDB" id="A0AB35N2W3"/>
<accession>A0AB35N2W3</accession>
<evidence type="ECO:0000259" key="1">
    <source>
        <dbReference type="SMART" id="SM00382"/>
    </source>
</evidence>
<dbReference type="Proteomes" id="UP001177935">
    <property type="component" value="Unassembled WGS sequence"/>
</dbReference>
<dbReference type="PANTHER" id="PTHR43581">
    <property type="entry name" value="ATP/GTP PHOSPHATASE"/>
    <property type="match status" value="1"/>
</dbReference>
<evidence type="ECO:0000313" key="3">
    <source>
        <dbReference type="Proteomes" id="UP001177935"/>
    </source>
</evidence>
<comment type="caution">
    <text evidence="2">The sequence shown here is derived from an EMBL/GenBank/DDBJ whole genome shotgun (WGS) entry which is preliminary data.</text>
</comment>
<dbReference type="RefSeq" id="WP_305373393.1">
    <property type="nucleotide sequence ID" value="NZ_JAUYVL010000015.1"/>
</dbReference>